<dbReference type="Gene3D" id="1.20.900.10">
    <property type="entry name" value="Dbl homology (DH) domain"/>
    <property type="match status" value="1"/>
</dbReference>
<reference evidence="13 14" key="1">
    <citation type="journal article" date="2018" name="G3 (Bethesda)">
        <title>A High-Quality Reference Genome for the Invasive Mosquitofish Gambusia affinis Using a Chicago Library.</title>
        <authorList>
            <person name="Hoffberg S.L."/>
            <person name="Troendle N.J."/>
            <person name="Glenn T.C."/>
            <person name="Mahmud O."/>
            <person name="Louha S."/>
            <person name="Chalopin D."/>
            <person name="Bennetzen J.L."/>
            <person name="Mauricio R."/>
        </authorList>
    </citation>
    <scope>NUCLEOTIDE SEQUENCE [LARGE SCALE GENOMIC DNA]</scope>
    <source>
        <strain evidence="13">NE01/NJP1002.9</strain>
        <tissue evidence="13">Muscle</tissue>
    </source>
</reference>
<evidence type="ECO:0008006" key="15">
    <source>
        <dbReference type="Google" id="ProtNLM"/>
    </source>
</evidence>
<dbReference type="SMART" id="SM00233">
    <property type="entry name" value="PH"/>
    <property type="match status" value="1"/>
</dbReference>
<dbReference type="Proteomes" id="UP000250572">
    <property type="component" value="Unassembled WGS sequence"/>
</dbReference>
<dbReference type="GO" id="GO:0008270">
    <property type="term" value="F:zinc ion binding"/>
    <property type="evidence" value="ECO:0007669"/>
    <property type="project" value="UniProtKB-KW"/>
</dbReference>
<feature type="region of interest" description="Disordered" evidence="10">
    <location>
        <begin position="966"/>
        <end position="996"/>
    </location>
</feature>
<evidence type="ECO:0000256" key="2">
    <source>
        <dbReference type="ARBA" id="ARBA00022490"/>
    </source>
</evidence>
<keyword evidence="5" id="KW-0479">Metal-binding</keyword>
<feature type="coiled-coil region" evidence="9">
    <location>
        <begin position="767"/>
        <end position="882"/>
    </location>
</feature>
<feature type="region of interest" description="Disordered" evidence="10">
    <location>
        <begin position="920"/>
        <end position="939"/>
    </location>
</feature>
<evidence type="ECO:0000256" key="10">
    <source>
        <dbReference type="SAM" id="MobiDB-lite"/>
    </source>
</evidence>
<feature type="compositionally biased region" description="Basic and acidic residues" evidence="10">
    <location>
        <begin position="971"/>
        <end position="980"/>
    </location>
</feature>
<evidence type="ECO:0000313" key="13">
    <source>
        <dbReference type="EMBL" id="PWA29988.1"/>
    </source>
</evidence>
<evidence type="ECO:0000256" key="1">
    <source>
        <dbReference type="ARBA" id="ARBA00004496"/>
    </source>
</evidence>
<dbReference type="InterPro" id="IPR051632">
    <property type="entry name" value="Rho_GEF"/>
</dbReference>
<name>A0A315WDZ3_GAMAF</name>
<evidence type="ECO:0000256" key="8">
    <source>
        <dbReference type="ARBA" id="ARBA00023054"/>
    </source>
</evidence>
<proteinExistence type="predicted"/>
<keyword evidence="6" id="KW-0863">Zinc-finger</keyword>
<dbReference type="GO" id="GO:0005737">
    <property type="term" value="C:cytoplasm"/>
    <property type="evidence" value="ECO:0007669"/>
    <property type="project" value="UniProtKB-SubCell"/>
</dbReference>
<evidence type="ECO:0000256" key="6">
    <source>
        <dbReference type="ARBA" id="ARBA00022771"/>
    </source>
</evidence>
<dbReference type="Pfam" id="PF00621">
    <property type="entry name" value="RhoGEF"/>
    <property type="match status" value="1"/>
</dbReference>
<organism evidence="13 14">
    <name type="scientific">Gambusia affinis</name>
    <name type="common">Western mosquitofish</name>
    <name type="synonym">Heterandria affinis</name>
    <dbReference type="NCBI Taxonomy" id="33528"/>
    <lineage>
        <taxon>Eukaryota</taxon>
        <taxon>Metazoa</taxon>
        <taxon>Chordata</taxon>
        <taxon>Craniata</taxon>
        <taxon>Vertebrata</taxon>
        <taxon>Euteleostomi</taxon>
        <taxon>Actinopterygii</taxon>
        <taxon>Neopterygii</taxon>
        <taxon>Teleostei</taxon>
        <taxon>Neoteleostei</taxon>
        <taxon>Acanthomorphata</taxon>
        <taxon>Ovalentaria</taxon>
        <taxon>Atherinomorphae</taxon>
        <taxon>Cyprinodontiformes</taxon>
        <taxon>Poeciliidae</taxon>
        <taxon>Poeciliinae</taxon>
        <taxon>Gambusia</taxon>
    </lineage>
</organism>
<feature type="domain" description="DH" evidence="12">
    <location>
        <begin position="180"/>
        <end position="375"/>
    </location>
</feature>
<dbReference type="STRING" id="33528.ENSGAFP00000029768"/>
<dbReference type="SUPFAM" id="SSF50729">
    <property type="entry name" value="PH domain-like"/>
    <property type="match status" value="1"/>
</dbReference>
<feature type="domain" description="PH" evidence="11">
    <location>
        <begin position="417"/>
        <end position="519"/>
    </location>
</feature>
<accession>A0A315WDZ3</accession>
<dbReference type="PROSITE" id="PS50003">
    <property type="entry name" value="PH_DOMAIN"/>
    <property type="match status" value="1"/>
</dbReference>
<feature type="compositionally biased region" description="Polar residues" evidence="10">
    <location>
        <begin position="1016"/>
        <end position="1057"/>
    </location>
</feature>
<dbReference type="Gene3D" id="2.30.29.30">
    <property type="entry name" value="Pleckstrin-homology domain (PH domain)/Phosphotyrosine-binding domain (PTB)"/>
    <property type="match status" value="1"/>
</dbReference>
<evidence type="ECO:0000259" key="12">
    <source>
        <dbReference type="PROSITE" id="PS50010"/>
    </source>
</evidence>
<dbReference type="PROSITE" id="PS50010">
    <property type="entry name" value="DH_2"/>
    <property type="match status" value="1"/>
</dbReference>
<comment type="caution">
    <text evidence="13">The sequence shown here is derived from an EMBL/GenBank/DDBJ whole genome shotgun (WGS) entry which is preliminary data.</text>
</comment>
<dbReference type="InterPro" id="IPR011993">
    <property type="entry name" value="PH-like_dom_sf"/>
</dbReference>
<evidence type="ECO:0000256" key="3">
    <source>
        <dbReference type="ARBA" id="ARBA00022553"/>
    </source>
</evidence>
<gene>
    <name evidence="13" type="ORF">CCH79_00009603</name>
</gene>
<dbReference type="InterPro" id="IPR041020">
    <property type="entry name" value="PH_16"/>
</dbReference>
<dbReference type="PANTHER" id="PTHR13944:SF23">
    <property type="entry name" value="RHO GUANINE NUCLEOTIDE EXCHANGE FACTOR 18"/>
    <property type="match status" value="1"/>
</dbReference>
<evidence type="ECO:0000256" key="7">
    <source>
        <dbReference type="ARBA" id="ARBA00022833"/>
    </source>
</evidence>
<dbReference type="EMBL" id="NHOQ01000466">
    <property type="protein sequence ID" value="PWA29988.1"/>
    <property type="molecule type" value="Genomic_DNA"/>
</dbReference>
<feature type="compositionally biased region" description="Basic residues" evidence="10">
    <location>
        <begin position="981"/>
        <end position="991"/>
    </location>
</feature>
<evidence type="ECO:0000259" key="11">
    <source>
        <dbReference type="PROSITE" id="PS50003"/>
    </source>
</evidence>
<sequence>MTHPGTNSDPLEKLAEVAYLLTLQWICKETYYLNLRLEVTRKLGFAFDASSSYYSSFSASSEGSLDCGNIVKTEEKEDFLMRRLVSLSDYTPSSSAQTVYLFKVSQGRTSKAQMDETEGQRVKSFTDESALLAEPINPEDSYYANLQADLESDSCGLEAESWSSAVDQNYLMSLNKEAVKRQDVIYELIQTEMNHVRTLKILLYIYKYELKQFHSIVWLEKLFPGVEVLLGLHYFFLNSLKSRQFESANEDNRNNYCITQLADILIEQFSGNLGKQMKEGYGYFCSHHSEAVNYYKEQMQNNKKLQILIRKIDQLPLVRRLTIPECFLLVTQRITKYPVLLERIIQNTDADTDEHRKLEIALELIKHTISLVNTEMSECEKTARVREIIYRLEQKTQVKLKDGRLFRREDLLQGNKTLLHEGPLTWKSSGKQKEILAVLLSDMFLLLQEKDQKLVFAAMDSKPPVIYLQGVIVREVAQEERGMYLICDCPSRSPEMYELYTSSKEECKTWMDLINDVVESCRDNEVHRGIITKLQQYQDKLQKIDEQIKKSLEKKQDIFAELYNDVVGQKTPHSGLLLRGDASDLQQGEAFLSGASEDVEKLQNLVFMMIKHPDAPEGKTETQQSVRRAETFKGSLDNLVDKSMKYEDAAEKAQRRYSSCDLLFKNMSISEDLEKSVSDTHTDDHESGSHPKLGFPVTVVLDRLQSLAQKLSSLQASRTSQSYKWNYLQFKIAVAVIALQDSRIELQKVFQSKSKLPVRSNTNTLFEKEKERNLEKQKAELANLQKQQVQHQAEQQRWEKEREKQQALIESQKDKLQQREEECRKMEEKLEEKELELRQIWETYQQDLERLRESTQKLDRDRQAVKQDKERLEKMKAKLVNHYDDPTWSSALSTFPSFRSSIVNGAGTLTPVPNEVVFTGNSRDPAETPPRVPPRSTSIRMSRQKLPIQLMSTTNQVLKPVEVQQKIPRKLAAEPKGKEKTKSKRSHKRAHSAANIDVTQVIPIRVTGKNGGSLKAQINTSPKRVLSSDTFRPPGSAQNMKPSQSFITPKWNNVSSLPPSPPAFPTDILTTEQDNGVVL</sequence>
<dbReference type="AlphaFoldDB" id="A0A315WDZ3"/>
<protein>
    <recommendedName>
        <fullName evidence="15">DH domain-containing protein</fullName>
    </recommendedName>
</protein>
<keyword evidence="8 9" id="KW-0175">Coiled coil</keyword>
<dbReference type="PANTHER" id="PTHR13944">
    <property type="entry name" value="AGAP007712-PA"/>
    <property type="match status" value="1"/>
</dbReference>
<keyword evidence="3" id="KW-0597">Phosphoprotein</keyword>
<comment type="subcellular location">
    <subcellularLocation>
        <location evidence="1">Cytoplasm</location>
    </subcellularLocation>
</comment>
<feature type="region of interest" description="Disordered" evidence="10">
    <location>
        <begin position="1010"/>
        <end position="1079"/>
    </location>
</feature>
<evidence type="ECO:0000313" key="14">
    <source>
        <dbReference type="Proteomes" id="UP000250572"/>
    </source>
</evidence>
<dbReference type="Pfam" id="PF17838">
    <property type="entry name" value="PH_16"/>
    <property type="match status" value="1"/>
</dbReference>
<feature type="compositionally biased region" description="Polar residues" evidence="10">
    <location>
        <begin position="1068"/>
        <end position="1079"/>
    </location>
</feature>
<dbReference type="InterPro" id="IPR035899">
    <property type="entry name" value="DBL_dom_sf"/>
</dbReference>
<dbReference type="SUPFAM" id="SSF48065">
    <property type="entry name" value="DBL homology domain (DH-domain)"/>
    <property type="match status" value="1"/>
</dbReference>
<keyword evidence="14" id="KW-1185">Reference proteome</keyword>
<dbReference type="GO" id="GO:0035023">
    <property type="term" value="P:regulation of Rho protein signal transduction"/>
    <property type="evidence" value="ECO:0007669"/>
    <property type="project" value="TreeGrafter"/>
</dbReference>
<dbReference type="InterPro" id="IPR001849">
    <property type="entry name" value="PH_domain"/>
</dbReference>
<dbReference type="CDD" id="cd00160">
    <property type="entry name" value="RhoGEF"/>
    <property type="match status" value="1"/>
</dbReference>
<evidence type="ECO:0000256" key="5">
    <source>
        <dbReference type="ARBA" id="ARBA00022723"/>
    </source>
</evidence>
<dbReference type="GO" id="GO:0005886">
    <property type="term" value="C:plasma membrane"/>
    <property type="evidence" value="ECO:0007669"/>
    <property type="project" value="TreeGrafter"/>
</dbReference>
<dbReference type="GO" id="GO:0005085">
    <property type="term" value="F:guanyl-nucleotide exchange factor activity"/>
    <property type="evidence" value="ECO:0007669"/>
    <property type="project" value="UniProtKB-KW"/>
</dbReference>
<evidence type="ECO:0000256" key="9">
    <source>
        <dbReference type="SAM" id="Coils"/>
    </source>
</evidence>
<keyword evidence="4" id="KW-0344">Guanine-nucleotide releasing factor</keyword>
<dbReference type="FunFam" id="1.20.900.10:FF:000004">
    <property type="entry name" value="Rho guanine nucleotide exchange factor 2"/>
    <property type="match status" value="1"/>
</dbReference>
<keyword evidence="2" id="KW-0963">Cytoplasm</keyword>
<keyword evidence="7" id="KW-0862">Zinc</keyword>
<evidence type="ECO:0000256" key="4">
    <source>
        <dbReference type="ARBA" id="ARBA00022658"/>
    </source>
</evidence>
<dbReference type="SMART" id="SM00325">
    <property type="entry name" value="RhoGEF"/>
    <property type="match status" value="1"/>
</dbReference>
<dbReference type="InterPro" id="IPR000219">
    <property type="entry name" value="DH_dom"/>
</dbReference>